<keyword evidence="3" id="KW-0227">DNA damage</keyword>
<dbReference type="EMBL" id="HE576753">
    <property type="protein sequence ID" value="CCC68504.1"/>
    <property type="molecule type" value="Genomic_DNA"/>
</dbReference>
<dbReference type="OrthoDB" id="5957327at2759"/>
<evidence type="ECO:0000256" key="7">
    <source>
        <dbReference type="SAM" id="MobiDB-lite"/>
    </source>
</evidence>
<evidence type="ECO:0000313" key="9">
    <source>
        <dbReference type="EMBL" id="CCC68504.1"/>
    </source>
</evidence>
<dbReference type="FunCoup" id="G0VA20">
    <property type="interactions" value="70"/>
</dbReference>
<dbReference type="GO" id="GO:0140664">
    <property type="term" value="F:ATP-dependent DNA damage sensor activity"/>
    <property type="evidence" value="ECO:0007669"/>
    <property type="project" value="InterPro"/>
</dbReference>
<dbReference type="InterPro" id="IPR014774">
    <property type="entry name" value="KaiC-like_dom"/>
</dbReference>
<keyword evidence="2" id="KW-0547">Nucleotide-binding</keyword>
<protein>
    <recommendedName>
        <fullName evidence="8">RecA family profile 1 domain-containing protein</fullName>
    </recommendedName>
</protein>
<dbReference type="KEGG" id="ncs:NCAS_0B04200"/>
<dbReference type="Gene3D" id="3.40.50.300">
    <property type="entry name" value="P-loop containing nucleotide triphosphate hydrolases"/>
    <property type="match status" value="1"/>
</dbReference>
<evidence type="ECO:0000256" key="6">
    <source>
        <dbReference type="ARBA" id="ARBA00023242"/>
    </source>
</evidence>
<evidence type="ECO:0000256" key="1">
    <source>
        <dbReference type="ARBA" id="ARBA00004123"/>
    </source>
</evidence>
<dbReference type="InterPro" id="IPR052093">
    <property type="entry name" value="HR_Repair_Mediator"/>
</dbReference>
<evidence type="ECO:0000256" key="3">
    <source>
        <dbReference type="ARBA" id="ARBA00022763"/>
    </source>
</evidence>
<keyword evidence="10" id="KW-1185">Reference proteome</keyword>
<dbReference type="OMA" id="TIHELKC"/>
<evidence type="ECO:0000313" key="10">
    <source>
        <dbReference type="Proteomes" id="UP000001640"/>
    </source>
</evidence>
<reference evidence="9 10" key="1">
    <citation type="journal article" date="2011" name="Proc. Natl. Acad. Sci. U.S.A.">
        <title>Evolutionary erosion of yeast sex chromosomes by mating-type switching accidents.</title>
        <authorList>
            <person name="Gordon J.L."/>
            <person name="Armisen D."/>
            <person name="Proux-Wera E."/>
            <person name="Oheigeartaigh S.S."/>
            <person name="Byrne K.P."/>
            <person name="Wolfe K.H."/>
        </authorList>
    </citation>
    <scope>NUCLEOTIDE SEQUENCE [LARGE SCALE GENOMIC DNA]</scope>
    <source>
        <strain evidence="10">ATCC 76901 / BCRC 22586 / CBS 4309 / NBRC 1992 / NRRL Y-12630</strain>
    </source>
</reference>
<dbReference type="GeneID" id="96902063"/>
<gene>
    <name evidence="9" type="primary">NCAS0B04200</name>
    <name evidence="9" type="ordered locus">NCAS_0B04200</name>
</gene>
<dbReference type="InterPro" id="IPR027417">
    <property type="entry name" value="P-loop_NTPase"/>
</dbReference>
<evidence type="ECO:0000256" key="2">
    <source>
        <dbReference type="ARBA" id="ARBA00022741"/>
    </source>
</evidence>
<dbReference type="GO" id="GO:1903112">
    <property type="term" value="P:positive regulation of single-strand break repair via homologous recombination"/>
    <property type="evidence" value="ECO:0007669"/>
    <property type="project" value="EnsemblFungi"/>
</dbReference>
<dbReference type="InParanoid" id="G0VA20"/>
<dbReference type="PANTHER" id="PTHR46239:SF1">
    <property type="entry name" value="DNA REPAIR PROTEIN RAD51 HOMOLOG 3"/>
    <property type="match status" value="1"/>
</dbReference>
<dbReference type="GO" id="GO:0033063">
    <property type="term" value="C:Rad51B-Rad51C-Rad51D-XRCC2 complex"/>
    <property type="evidence" value="ECO:0007669"/>
    <property type="project" value="TreeGrafter"/>
</dbReference>
<dbReference type="GO" id="GO:0007131">
    <property type="term" value="P:reciprocal meiotic recombination"/>
    <property type="evidence" value="ECO:0007669"/>
    <property type="project" value="TreeGrafter"/>
</dbReference>
<dbReference type="GO" id="GO:0042275">
    <property type="term" value="P:error-free postreplication DNA repair"/>
    <property type="evidence" value="ECO:0007669"/>
    <property type="project" value="EnsemblFungi"/>
</dbReference>
<dbReference type="GO" id="GO:0005657">
    <property type="term" value="C:replication fork"/>
    <property type="evidence" value="ECO:0007669"/>
    <property type="project" value="TreeGrafter"/>
</dbReference>
<organism evidence="9 10">
    <name type="scientific">Naumovozyma castellii</name>
    <name type="common">Yeast</name>
    <name type="synonym">Saccharomyces castellii</name>
    <dbReference type="NCBI Taxonomy" id="27288"/>
    <lineage>
        <taxon>Eukaryota</taxon>
        <taxon>Fungi</taxon>
        <taxon>Dikarya</taxon>
        <taxon>Ascomycota</taxon>
        <taxon>Saccharomycotina</taxon>
        <taxon>Saccharomycetes</taxon>
        <taxon>Saccharomycetales</taxon>
        <taxon>Saccharomycetaceae</taxon>
        <taxon>Naumovozyma</taxon>
    </lineage>
</organism>
<accession>G0VA20</accession>
<feature type="region of interest" description="Disordered" evidence="7">
    <location>
        <begin position="229"/>
        <end position="261"/>
    </location>
</feature>
<evidence type="ECO:0000256" key="5">
    <source>
        <dbReference type="ARBA" id="ARBA00023204"/>
    </source>
</evidence>
<feature type="domain" description="RecA family profile 1" evidence="8">
    <location>
        <begin position="26"/>
        <end position="202"/>
    </location>
</feature>
<reference key="2">
    <citation type="submission" date="2011-08" db="EMBL/GenBank/DDBJ databases">
        <title>Genome sequence of Naumovozyma castellii.</title>
        <authorList>
            <person name="Gordon J.L."/>
            <person name="Armisen D."/>
            <person name="Proux-Wera E."/>
            <person name="OhEigeartaigh S.S."/>
            <person name="Byrne K.P."/>
            <person name="Wolfe K.H."/>
        </authorList>
    </citation>
    <scope>NUCLEOTIDE SEQUENCE</scope>
    <source>
        <strain>Type strain:CBS 4309</strain>
    </source>
</reference>
<name>G0VA20_NAUCA</name>
<feature type="compositionally biased region" description="Low complexity" evidence="7">
    <location>
        <begin position="231"/>
        <end position="254"/>
    </location>
</feature>
<comment type="subcellular location">
    <subcellularLocation>
        <location evidence="1">Nucleus</location>
    </subcellularLocation>
</comment>
<evidence type="ECO:0000259" key="8">
    <source>
        <dbReference type="PROSITE" id="PS50162"/>
    </source>
</evidence>
<dbReference type="RefSeq" id="XP_003674877.1">
    <property type="nucleotide sequence ID" value="XM_003674829.1"/>
</dbReference>
<dbReference type="GO" id="GO:0000707">
    <property type="term" value="P:meiotic DNA recombinase assembly"/>
    <property type="evidence" value="ECO:0007669"/>
    <property type="project" value="EnsemblFungi"/>
</dbReference>
<dbReference type="GO" id="GO:0005524">
    <property type="term" value="F:ATP binding"/>
    <property type="evidence" value="ECO:0007669"/>
    <property type="project" value="UniProtKB-KW"/>
</dbReference>
<keyword evidence="5" id="KW-0234">DNA repair</keyword>
<dbReference type="eggNOG" id="ENOG502RTRR">
    <property type="taxonomic scope" value="Eukaryota"/>
</dbReference>
<dbReference type="GO" id="GO:0000400">
    <property type="term" value="F:four-way junction DNA binding"/>
    <property type="evidence" value="ECO:0007669"/>
    <property type="project" value="TreeGrafter"/>
</dbReference>
<evidence type="ECO:0000256" key="4">
    <source>
        <dbReference type="ARBA" id="ARBA00022840"/>
    </source>
</evidence>
<dbReference type="Pfam" id="PF06745">
    <property type="entry name" value="ATPase"/>
    <property type="match status" value="1"/>
</dbReference>
<dbReference type="GO" id="GO:0030491">
    <property type="term" value="P:heteroduplex formation"/>
    <property type="evidence" value="ECO:0007669"/>
    <property type="project" value="EnsemblFungi"/>
</dbReference>
<dbReference type="HOGENOM" id="CLU_053754_0_0_1"/>
<keyword evidence="4" id="KW-0067">ATP-binding</keyword>
<dbReference type="AlphaFoldDB" id="G0VA20"/>
<dbReference type="PANTHER" id="PTHR46239">
    <property type="entry name" value="DNA REPAIR PROTEIN RAD51 HOMOLOG 3 RAD51C"/>
    <property type="match status" value="1"/>
</dbReference>
<dbReference type="SUPFAM" id="SSF52540">
    <property type="entry name" value="P-loop containing nucleoside triphosphate hydrolases"/>
    <property type="match status" value="1"/>
</dbReference>
<keyword evidence="6" id="KW-0539">Nucleus</keyword>
<dbReference type="Proteomes" id="UP000001640">
    <property type="component" value="Chromosome 2"/>
</dbReference>
<dbReference type="PROSITE" id="PS50162">
    <property type="entry name" value="RECA_2"/>
    <property type="match status" value="1"/>
</dbReference>
<dbReference type="STRING" id="1064592.G0VA20"/>
<dbReference type="GO" id="GO:0033065">
    <property type="term" value="C:Rad51C-XRCC3 complex"/>
    <property type="evidence" value="ECO:0007669"/>
    <property type="project" value="EnsemblFungi"/>
</dbReference>
<dbReference type="GO" id="GO:0008821">
    <property type="term" value="F:crossover junction DNA endonuclease activity"/>
    <property type="evidence" value="ECO:0007669"/>
    <property type="project" value="TreeGrafter"/>
</dbReference>
<sequence length="435" mass="50119">MSWIPHLVAELGMSFGISLSQLIVDNPEPLLSGISELDESLNVGFQSRSIYEIYGPPGIGKTKFGIQLVNNGLSRNSGQDHVLWIETHRCIPWNLVKNEEEEEEEDKIKRFSKVRLNKFTQLLIFFQNLLKEERDPYQLIIIDGFSQTICDHIQILRNRGMDEKQIHNVKCNHLILLFTWMTKYTHSKRSTIILLDDCMNTSYQQLDLHSFEDDFEMVDDGSNFFVRSTMSNNNNNNNNGSTATSFSSSPPSASSRDRAFGGRGRRRNIQVLKSALVANSAMGAKDFKWEIFLKCRIGFFWNWKEETLRADNFSKTHRRQFDRCRLAIVFDPHDERAKTLSDSRERGRKRGIDQVDMQNKIIKFDYNTEEGVFESVNNASVPLLLSFKRPSAMTSTPTMESTSQCSSTVQHIPDDQATTAMEWEMDEIVHDSEEE</sequence>
<proteinExistence type="predicted"/>
<dbReference type="InterPro" id="IPR020588">
    <property type="entry name" value="RecA_ATP-bd"/>
</dbReference>